<feature type="transmembrane region" description="Helical" evidence="1">
    <location>
        <begin position="386"/>
        <end position="407"/>
    </location>
</feature>
<reference evidence="2" key="1">
    <citation type="submission" date="2021-03" db="EMBL/GenBank/DDBJ databases">
        <authorList>
            <person name="So Y."/>
        </authorList>
    </citation>
    <scope>NUCLEOTIDE SEQUENCE</scope>
    <source>
        <strain evidence="2">SG15</strain>
    </source>
</reference>
<dbReference type="EMBL" id="JAGIZA010000007">
    <property type="protein sequence ID" value="MBP0493842.1"/>
    <property type="molecule type" value="Genomic_DNA"/>
</dbReference>
<keyword evidence="1" id="KW-1133">Transmembrane helix</keyword>
<proteinExistence type="predicted"/>
<evidence type="ECO:0000256" key="1">
    <source>
        <dbReference type="SAM" id="Phobius"/>
    </source>
</evidence>
<dbReference type="AlphaFoldDB" id="A0A940S885"/>
<dbReference type="Proteomes" id="UP000677537">
    <property type="component" value="Unassembled WGS sequence"/>
</dbReference>
<name>A0A940S885_9PROT</name>
<feature type="transmembrane region" description="Helical" evidence="1">
    <location>
        <begin position="216"/>
        <end position="234"/>
    </location>
</feature>
<evidence type="ECO:0000313" key="2">
    <source>
        <dbReference type="EMBL" id="MBP0493842.1"/>
    </source>
</evidence>
<keyword evidence="1" id="KW-0472">Membrane</keyword>
<feature type="transmembrane region" description="Helical" evidence="1">
    <location>
        <begin position="187"/>
        <end position="210"/>
    </location>
</feature>
<feature type="transmembrane region" description="Helical" evidence="1">
    <location>
        <begin position="159"/>
        <end position="175"/>
    </location>
</feature>
<feature type="transmembrane region" description="Helical" evidence="1">
    <location>
        <begin position="12"/>
        <end position="32"/>
    </location>
</feature>
<keyword evidence="1" id="KW-0812">Transmembrane</keyword>
<evidence type="ECO:0000313" key="3">
    <source>
        <dbReference type="Proteomes" id="UP000677537"/>
    </source>
</evidence>
<keyword evidence="3" id="KW-1185">Reference proteome</keyword>
<comment type="caution">
    <text evidence="2">The sequence shown here is derived from an EMBL/GenBank/DDBJ whole genome shotgun (WGS) entry which is preliminary data.</text>
</comment>
<protein>
    <submittedName>
        <fullName evidence="2">Uncharacterized protein</fullName>
    </submittedName>
</protein>
<organism evidence="2 3">
    <name type="scientific">Roseomonas indoligenes</name>
    <dbReference type="NCBI Taxonomy" id="2820811"/>
    <lineage>
        <taxon>Bacteria</taxon>
        <taxon>Pseudomonadati</taxon>
        <taxon>Pseudomonadota</taxon>
        <taxon>Alphaproteobacteria</taxon>
        <taxon>Acetobacterales</taxon>
        <taxon>Roseomonadaceae</taxon>
        <taxon>Roseomonas</taxon>
    </lineage>
</organism>
<gene>
    <name evidence="2" type="ORF">J5Y10_13730</name>
</gene>
<accession>A0A940S885</accession>
<feature type="transmembrane region" description="Helical" evidence="1">
    <location>
        <begin position="347"/>
        <end position="366"/>
    </location>
</feature>
<feature type="transmembrane region" description="Helical" evidence="1">
    <location>
        <begin position="131"/>
        <end position="153"/>
    </location>
</feature>
<feature type="transmembrane region" description="Helical" evidence="1">
    <location>
        <begin position="318"/>
        <end position="335"/>
    </location>
</feature>
<sequence>MNPPPPGGDLPRPVALLLASTALLATLAYLFWPPLSTGFRLFTGDRFDGFIALAVHEHWWHALRGLAPVTKVAWFHPWPGTLAYNDGYLLHGLLYAPLRALGAHPFLAADLAQIAQKATGFLALLLIARRILALPWAPSIFAATLATALPALVQEIHHAQFAATGPALLALWMALESARTLLAGRHAAALAWGAPAALLYGLVLLTAFYVAWGTGLVTLLAALLLILAAPRDALSRLRPTPRGLATLAALATILALALLPALLLYLPLVRQTGLHARDLALLHGGQPHSLIAVGESSPLWGWMQGWITRRGRAPLQNGFAPFFWLLSLAALPLAWRRARAGDRRARLLLAAGGAALILSLMTVRYGGVWPWALIWDAVPGAHAFRVVPRIMFLGGPALVLLLAWMLWQASARSRALALALGALLLLDSWRAPLWMLDTWEELARMEALAPPTAGCTVFAASRAREGVPQGTIPATYSHNVDAMLVAARTNLPTINGYSTFLPPGWDLAEPGRPDYRERLQAEAARHGLLPGLCTLDMESLRWSGPDPR</sequence>
<feature type="transmembrane region" description="Helical" evidence="1">
    <location>
        <begin position="246"/>
        <end position="268"/>
    </location>
</feature>
<dbReference type="RefSeq" id="WP_209374458.1">
    <property type="nucleotide sequence ID" value="NZ_JAGIZA010000007.1"/>
</dbReference>